<dbReference type="AlphaFoldDB" id="A0A7E4VIV6"/>
<dbReference type="InterPro" id="IPR000210">
    <property type="entry name" value="BTB/POZ_dom"/>
</dbReference>
<dbReference type="PROSITE" id="PS50097">
    <property type="entry name" value="BTB"/>
    <property type="match status" value="1"/>
</dbReference>
<organism evidence="3 4">
    <name type="scientific">Panagrellus redivivus</name>
    <name type="common">Microworm</name>
    <dbReference type="NCBI Taxonomy" id="6233"/>
    <lineage>
        <taxon>Eukaryota</taxon>
        <taxon>Metazoa</taxon>
        <taxon>Ecdysozoa</taxon>
        <taxon>Nematoda</taxon>
        <taxon>Chromadorea</taxon>
        <taxon>Rhabditida</taxon>
        <taxon>Tylenchina</taxon>
        <taxon>Panagrolaimomorpha</taxon>
        <taxon>Panagrolaimoidea</taxon>
        <taxon>Panagrolaimidae</taxon>
        <taxon>Panagrellus</taxon>
    </lineage>
</organism>
<dbReference type="CDD" id="cd18186">
    <property type="entry name" value="BTB_POZ_ZBTB_KLHL-like"/>
    <property type="match status" value="1"/>
</dbReference>
<reference evidence="4" key="2">
    <citation type="submission" date="2020-10" db="UniProtKB">
        <authorList>
            <consortium name="WormBaseParasite"/>
        </authorList>
    </citation>
    <scope>IDENTIFICATION</scope>
</reference>
<dbReference type="InterPro" id="IPR045005">
    <property type="entry name" value="BPM1-6"/>
</dbReference>
<dbReference type="InterPro" id="IPR011333">
    <property type="entry name" value="SKP1/BTB/POZ_sf"/>
</dbReference>
<evidence type="ECO:0000313" key="4">
    <source>
        <dbReference type="WBParaSite" id="Pan_g21441.t1"/>
    </source>
</evidence>
<protein>
    <submittedName>
        <fullName evidence="4">BTB domain-containing protein</fullName>
    </submittedName>
</protein>
<accession>A0A7E4VIV6</accession>
<keyword evidence="1" id="KW-0812">Transmembrane</keyword>
<feature type="transmembrane region" description="Helical" evidence="1">
    <location>
        <begin position="15"/>
        <end position="36"/>
    </location>
</feature>
<dbReference type="SUPFAM" id="SSF54695">
    <property type="entry name" value="POZ domain"/>
    <property type="match status" value="1"/>
</dbReference>
<dbReference type="Gene3D" id="2.60.210.10">
    <property type="entry name" value="Apoptosis, Tumor Necrosis Factor Receptor Associated Protein 2, Chain A"/>
    <property type="match status" value="1"/>
</dbReference>
<dbReference type="CDD" id="cd00121">
    <property type="entry name" value="MATH"/>
    <property type="match status" value="1"/>
</dbReference>
<dbReference type="GO" id="GO:0016567">
    <property type="term" value="P:protein ubiquitination"/>
    <property type="evidence" value="ECO:0007669"/>
    <property type="project" value="InterPro"/>
</dbReference>
<dbReference type="WBParaSite" id="Pan_g21441.t1">
    <property type="protein sequence ID" value="Pan_g21441.t1"/>
    <property type="gene ID" value="Pan_g21441"/>
</dbReference>
<name>A0A7E4VIV6_PANRE</name>
<dbReference type="InterPro" id="IPR008974">
    <property type="entry name" value="TRAF-like"/>
</dbReference>
<dbReference type="PANTHER" id="PTHR26379:SF187">
    <property type="entry name" value="OS07G0655300 PROTEIN"/>
    <property type="match status" value="1"/>
</dbReference>
<dbReference type="SMART" id="SM00225">
    <property type="entry name" value="BTB"/>
    <property type="match status" value="1"/>
</dbReference>
<dbReference type="Pfam" id="PF00651">
    <property type="entry name" value="BTB"/>
    <property type="match status" value="1"/>
</dbReference>
<feature type="domain" description="BTB" evidence="2">
    <location>
        <begin position="179"/>
        <end position="237"/>
    </location>
</feature>
<keyword evidence="1" id="KW-0472">Membrane</keyword>
<dbReference type="InterPro" id="IPR002083">
    <property type="entry name" value="MATH/TRAF_dom"/>
</dbReference>
<dbReference type="SUPFAM" id="SSF49599">
    <property type="entry name" value="TRAF domain-like"/>
    <property type="match status" value="1"/>
</dbReference>
<proteinExistence type="predicted"/>
<sequence length="337" mass="39041">MSCFWQPDTMMAGKFLLRLSVMMLVPCTVQGFMVFVQKVYDSYTFTLDEALYYKSENIWFSTAVEGPKRVIPILESKTWHVVCYPFDNRNYDAVGVYLNVPGVMRVIATFSVVGTSHAMNFTHTFPKTDTVGIEKFILREEFLGLLVDGTVTIQCEVEFHIPYQYFRHDVFEISKYRVPDFELIVEDKRVKTHRYFLQLISPVFEELITNLTDLKPTGLKIDNFTFSTVKLAMEMAYGLSIYDLTVAKVIDVFQFAIEYDLKSLADKLEEALVDNIALDTFYTIVDFAGRNGKELLQQACAVFFKDNREQITQTREFSKINPVYMADLFRMSLAFDH</sequence>
<keyword evidence="3" id="KW-1185">Reference proteome</keyword>
<evidence type="ECO:0000256" key="1">
    <source>
        <dbReference type="SAM" id="Phobius"/>
    </source>
</evidence>
<reference evidence="3" key="1">
    <citation type="journal article" date="2013" name="Genetics">
        <title>The draft genome and transcriptome of Panagrellus redivivus are shaped by the harsh demands of a free-living lifestyle.</title>
        <authorList>
            <person name="Srinivasan J."/>
            <person name="Dillman A.R."/>
            <person name="Macchietto M.G."/>
            <person name="Heikkinen L."/>
            <person name="Lakso M."/>
            <person name="Fracchia K.M."/>
            <person name="Antoshechkin I."/>
            <person name="Mortazavi A."/>
            <person name="Wong G."/>
            <person name="Sternberg P.W."/>
        </authorList>
    </citation>
    <scope>NUCLEOTIDE SEQUENCE [LARGE SCALE GENOMIC DNA]</scope>
    <source>
        <strain evidence="3">MT8872</strain>
    </source>
</reference>
<evidence type="ECO:0000313" key="3">
    <source>
        <dbReference type="Proteomes" id="UP000492821"/>
    </source>
</evidence>
<evidence type="ECO:0000259" key="2">
    <source>
        <dbReference type="PROSITE" id="PS50097"/>
    </source>
</evidence>
<keyword evidence="1" id="KW-1133">Transmembrane helix</keyword>
<dbReference type="Proteomes" id="UP000492821">
    <property type="component" value="Unassembled WGS sequence"/>
</dbReference>
<dbReference type="PANTHER" id="PTHR26379">
    <property type="entry name" value="BTB/POZ AND MATH DOMAIN-CONTAINING PROTEIN 1"/>
    <property type="match status" value="1"/>
</dbReference>
<dbReference type="Gene3D" id="3.30.710.10">
    <property type="entry name" value="Potassium Channel Kv1.1, Chain A"/>
    <property type="match status" value="1"/>
</dbReference>